<evidence type="ECO:0000256" key="7">
    <source>
        <dbReference type="SAM" id="MobiDB-lite"/>
    </source>
</evidence>
<dbReference type="OrthoDB" id="6335178at2759"/>
<dbReference type="InParanoid" id="A0A1V9X4H9"/>
<keyword evidence="6" id="KW-0040">ANK repeat</keyword>
<feature type="compositionally biased region" description="Basic and acidic residues" evidence="7">
    <location>
        <begin position="55"/>
        <end position="65"/>
    </location>
</feature>
<dbReference type="AlphaFoldDB" id="A0A1V9X4H9"/>
<evidence type="ECO:0000256" key="1">
    <source>
        <dbReference type="ARBA" id="ARBA00004175"/>
    </source>
</evidence>
<keyword evidence="5" id="KW-1053">Target membrane</keyword>
<evidence type="ECO:0000256" key="5">
    <source>
        <dbReference type="ARBA" id="ARBA00023298"/>
    </source>
</evidence>
<keyword evidence="4" id="KW-0638">Presynaptic neurotoxin</keyword>
<dbReference type="EMBL" id="MNPL01024907">
    <property type="protein sequence ID" value="OQR68397.1"/>
    <property type="molecule type" value="Genomic_DNA"/>
</dbReference>
<protein>
    <submittedName>
        <fullName evidence="8">Uncharacterized protein</fullName>
    </submittedName>
</protein>
<feature type="repeat" description="ANK" evidence="6">
    <location>
        <begin position="28"/>
        <end position="60"/>
    </location>
</feature>
<dbReference type="InterPro" id="IPR002110">
    <property type="entry name" value="Ankyrin_rpt"/>
</dbReference>
<reference evidence="8 9" key="1">
    <citation type="journal article" date="2017" name="Gigascience">
        <title>Draft genome of the honey bee ectoparasitic mite, Tropilaelaps mercedesae, is shaped by the parasitic life history.</title>
        <authorList>
            <person name="Dong X."/>
            <person name="Armstrong S.D."/>
            <person name="Xia D."/>
            <person name="Makepeace B.L."/>
            <person name="Darby A.C."/>
            <person name="Kadowaki T."/>
        </authorList>
    </citation>
    <scope>NUCLEOTIDE SEQUENCE [LARGE SCALE GENOMIC DNA]</scope>
    <source>
        <strain evidence="8">Wuxi-XJTLU</strain>
    </source>
</reference>
<dbReference type="PROSITE" id="PS50297">
    <property type="entry name" value="ANK_REP_REGION"/>
    <property type="match status" value="1"/>
</dbReference>
<comment type="subcellular location">
    <subcellularLocation>
        <location evidence="1">Target cell membrane</location>
    </subcellularLocation>
</comment>
<dbReference type="SUPFAM" id="SSF48403">
    <property type="entry name" value="Ankyrin repeat"/>
    <property type="match status" value="1"/>
</dbReference>
<name>A0A1V9X4H9_9ACAR</name>
<keyword evidence="5" id="KW-0472">Membrane</keyword>
<keyword evidence="3" id="KW-1052">Target cell membrane</keyword>
<dbReference type="InterPro" id="IPR036770">
    <property type="entry name" value="Ankyrin_rpt-contain_sf"/>
</dbReference>
<evidence type="ECO:0000313" key="8">
    <source>
        <dbReference type="EMBL" id="OQR68397.1"/>
    </source>
</evidence>
<evidence type="ECO:0000256" key="3">
    <source>
        <dbReference type="ARBA" id="ARBA00022537"/>
    </source>
</evidence>
<keyword evidence="4" id="KW-0528">Neurotoxin</keyword>
<dbReference type="GO" id="GO:0044218">
    <property type="term" value="C:other organism cell membrane"/>
    <property type="evidence" value="ECO:0007669"/>
    <property type="project" value="UniProtKB-KW"/>
</dbReference>
<comment type="caution">
    <text evidence="8">The sequence shown here is derived from an EMBL/GenBank/DDBJ whole genome shotgun (WGS) entry which is preliminary data.</text>
</comment>
<proteinExistence type="predicted"/>
<dbReference type="Pfam" id="PF12796">
    <property type="entry name" value="Ank_2"/>
    <property type="match status" value="1"/>
</dbReference>
<dbReference type="Gene3D" id="1.25.40.20">
    <property type="entry name" value="Ankyrin repeat-containing domain"/>
    <property type="match status" value="1"/>
</dbReference>
<accession>A0A1V9X4H9</accession>
<evidence type="ECO:0000313" key="9">
    <source>
        <dbReference type="Proteomes" id="UP000192247"/>
    </source>
</evidence>
<organism evidence="8 9">
    <name type="scientific">Tropilaelaps mercedesae</name>
    <dbReference type="NCBI Taxonomy" id="418985"/>
    <lineage>
        <taxon>Eukaryota</taxon>
        <taxon>Metazoa</taxon>
        <taxon>Ecdysozoa</taxon>
        <taxon>Arthropoda</taxon>
        <taxon>Chelicerata</taxon>
        <taxon>Arachnida</taxon>
        <taxon>Acari</taxon>
        <taxon>Parasitiformes</taxon>
        <taxon>Mesostigmata</taxon>
        <taxon>Gamasina</taxon>
        <taxon>Dermanyssoidea</taxon>
        <taxon>Laelapidae</taxon>
        <taxon>Tropilaelaps</taxon>
    </lineage>
</organism>
<dbReference type="Proteomes" id="UP000192247">
    <property type="component" value="Unassembled WGS sequence"/>
</dbReference>
<evidence type="ECO:0000256" key="6">
    <source>
        <dbReference type="PROSITE-ProRule" id="PRU00023"/>
    </source>
</evidence>
<keyword evidence="9" id="KW-1185">Reference proteome</keyword>
<evidence type="ECO:0000256" key="4">
    <source>
        <dbReference type="ARBA" id="ARBA00023028"/>
    </source>
</evidence>
<dbReference type="GO" id="GO:0044231">
    <property type="term" value="C:host cell presynaptic membrane"/>
    <property type="evidence" value="ECO:0007669"/>
    <property type="project" value="UniProtKB-KW"/>
</dbReference>
<dbReference type="PROSITE" id="PS50088">
    <property type="entry name" value="ANK_REPEAT"/>
    <property type="match status" value="1"/>
</dbReference>
<sequence length="93" mass="10459">MDAARFNSVECCDILVRHNANVFKQDGIGRNALHVAAQAGSTEVVRYILETMKSVKREQTERRSSPDIGDVGGSRCHREISSFCWSKHGRQRP</sequence>
<keyword evidence="2" id="KW-0268">Exocytosis</keyword>
<feature type="region of interest" description="Disordered" evidence="7">
    <location>
        <begin position="55"/>
        <end position="75"/>
    </location>
</feature>
<gene>
    <name evidence="8" type="ORF">BIW11_04571</name>
</gene>
<dbReference type="GO" id="GO:0006887">
    <property type="term" value="P:exocytosis"/>
    <property type="evidence" value="ECO:0007669"/>
    <property type="project" value="UniProtKB-KW"/>
</dbReference>
<keyword evidence="4" id="KW-0800">Toxin</keyword>
<evidence type="ECO:0000256" key="2">
    <source>
        <dbReference type="ARBA" id="ARBA00022483"/>
    </source>
</evidence>